<proteinExistence type="predicted"/>
<dbReference type="STRING" id="1448321.A0A317V912"/>
<dbReference type="VEuPathDB" id="FungiDB:BO70DRAFT_147445"/>
<dbReference type="RefSeq" id="XP_025395545.1">
    <property type="nucleotide sequence ID" value="XM_025538175.1"/>
</dbReference>
<dbReference type="OrthoDB" id="289721at2759"/>
<dbReference type="EMBL" id="MSFL01000033">
    <property type="protein sequence ID" value="PWY69518.1"/>
    <property type="molecule type" value="Genomic_DNA"/>
</dbReference>
<dbReference type="Proteomes" id="UP000247233">
    <property type="component" value="Unassembled WGS sequence"/>
</dbReference>
<gene>
    <name evidence="2" type="ORF">BO70DRAFT_147445</name>
</gene>
<evidence type="ECO:0000313" key="2">
    <source>
        <dbReference type="EMBL" id="PWY69518.1"/>
    </source>
</evidence>
<evidence type="ECO:0000256" key="1">
    <source>
        <dbReference type="SAM" id="MobiDB-lite"/>
    </source>
</evidence>
<protein>
    <submittedName>
        <fullName evidence="2">Uncharacterized protein</fullName>
    </submittedName>
</protein>
<sequence length="186" mass="20920">MGKKRKRPVKGDRAQDNSSQTDVTTAPTCFRNQSGLSPDHPAEHSHPVISLYYPQVVTLRQYLLRQISTSSSDDRSETQLRGLANLLDSTLVGILKESPPTCNQERRQEFVAFTQSQSRSGLTSTDTGPPCAQAEVRPVDFTTKLPPRLWGCRFRGLMCSPTYYHRCLIWDGIWVSSQHLICPGNR</sequence>
<reference evidence="2 3" key="1">
    <citation type="submission" date="2016-12" db="EMBL/GenBank/DDBJ databases">
        <title>The genomes of Aspergillus section Nigri reveals drivers in fungal speciation.</title>
        <authorList>
            <consortium name="DOE Joint Genome Institute"/>
            <person name="Vesth T.C."/>
            <person name="Nybo J."/>
            <person name="Theobald S."/>
            <person name="Brandl J."/>
            <person name="Frisvad J.C."/>
            <person name="Nielsen K.F."/>
            <person name="Lyhne E.K."/>
            <person name="Kogle M.E."/>
            <person name="Kuo A."/>
            <person name="Riley R."/>
            <person name="Clum A."/>
            <person name="Nolan M."/>
            <person name="Lipzen A."/>
            <person name="Salamov A."/>
            <person name="Henrissat B."/>
            <person name="Wiebenga A."/>
            <person name="De Vries R.P."/>
            <person name="Grigoriev I.V."/>
            <person name="Mortensen U.H."/>
            <person name="Andersen M.R."/>
            <person name="Baker S.E."/>
        </authorList>
    </citation>
    <scope>NUCLEOTIDE SEQUENCE [LARGE SCALE GENOMIC DNA]</scope>
    <source>
        <strain evidence="2 3">CBS 117.55</strain>
    </source>
</reference>
<dbReference type="GeneID" id="37060412"/>
<organism evidence="2 3">
    <name type="scientific">Aspergillus heteromorphus CBS 117.55</name>
    <dbReference type="NCBI Taxonomy" id="1448321"/>
    <lineage>
        <taxon>Eukaryota</taxon>
        <taxon>Fungi</taxon>
        <taxon>Dikarya</taxon>
        <taxon>Ascomycota</taxon>
        <taxon>Pezizomycotina</taxon>
        <taxon>Eurotiomycetes</taxon>
        <taxon>Eurotiomycetidae</taxon>
        <taxon>Eurotiales</taxon>
        <taxon>Aspergillaceae</taxon>
        <taxon>Aspergillus</taxon>
        <taxon>Aspergillus subgen. Circumdati</taxon>
    </lineage>
</organism>
<feature type="compositionally biased region" description="Polar residues" evidence="1">
    <location>
        <begin position="16"/>
        <end position="36"/>
    </location>
</feature>
<name>A0A317V912_9EURO</name>
<dbReference type="AlphaFoldDB" id="A0A317V912"/>
<keyword evidence="3" id="KW-1185">Reference proteome</keyword>
<feature type="region of interest" description="Disordered" evidence="1">
    <location>
        <begin position="1"/>
        <end position="43"/>
    </location>
</feature>
<accession>A0A317V912</accession>
<comment type="caution">
    <text evidence="2">The sequence shown here is derived from an EMBL/GenBank/DDBJ whole genome shotgun (WGS) entry which is preliminary data.</text>
</comment>
<evidence type="ECO:0000313" key="3">
    <source>
        <dbReference type="Proteomes" id="UP000247233"/>
    </source>
</evidence>